<dbReference type="PANTHER" id="PTHR33406">
    <property type="entry name" value="MEMBRANE PROTEIN MJ1562-RELATED"/>
    <property type="match status" value="1"/>
</dbReference>
<comment type="subcellular location">
    <subcellularLocation>
        <location evidence="1">Cell membrane</location>
        <topology evidence="1">Multi-pass membrane protein</topology>
    </subcellularLocation>
</comment>
<dbReference type="OrthoDB" id="9803781at2"/>
<keyword evidence="4 7" id="KW-0812">Transmembrane</keyword>
<dbReference type="AlphaFoldDB" id="A0A2T3IUV5"/>
<evidence type="ECO:0000256" key="6">
    <source>
        <dbReference type="ARBA" id="ARBA00023136"/>
    </source>
</evidence>
<feature type="domain" description="SSD" evidence="8">
    <location>
        <begin position="250"/>
        <end position="372"/>
    </location>
</feature>
<feature type="transmembrane region" description="Helical" evidence="7">
    <location>
        <begin position="697"/>
        <end position="717"/>
    </location>
</feature>
<dbReference type="PROSITE" id="PS50156">
    <property type="entry name" value="SSD"/>
    <property type="match status" value="1"/>
</dbReference>
<dbReference type="GO" id="GO:0005886">
    <property type="term" value="C:plasma membrane"/>
    <property type="evidence" value="ECO:0007669"/>
    <property type="project" value="UniProtKB-SubCell"/>
</dbReference>
<evidence type="ECO:0000256" key="2">
    <source>
        <dbReference type="ARBA" id="ARBA00010157"/>
    </source>
</evidence>
<keyword evidence="3" id="KW-1003">Cell membrane</keyword>
<dbReference type="SUPFAM" id="SSF82866">
    <property type="entry name" value="Multidrug efflux transporter AcrB transmembrane domain"/>
    <property type="match status" value="2"/>
</dbReference>
<dbReference type="Pfam" id="PF03176">
    <property type="entry name" value="MMPL"/>
    <property type="match status" value="2"/>
</dbReference>
<dbReference type="PANTHER" id="PTHR33406:SF6">
    <property type="entry name" value="MEMBRANE PROTEIN YDGH-RELATED"/>
    <property type="match status" value="1"/>
</dbReference>
<keyword evidence="5 7" id="KW-1133">Transmembrane helix</keyword>
<feature type="transmembrane region" description="Helical" evidence="7">
    <location>
        <begin position="281"/>
        <end position="298"/>
    </location>
</feature>
<feature type="transmembrane region" description="Helical" evidence="7">
    <location>
        <begin position="600"/>
        <end position="619"/>
    </location>
</feature>
<dbReference type="Gene3D" id="1.20.1640.10">
    <property type="entry name" value="Multidrug efflux transporter AcrB transmembrane domain"/>
    <property type="match status" value="2"/>
</dbReference>
<keyword evidence="6 7" id="KW-0472">Membrane</keyword>
<evidence type="ECO:0000256" key="3">
    <source>
        <dbReference type="ARBA" id="ARBA00022475"/>
    </source>
</evidence>
<dbReference type="InterPro" id="IPR050545">
    <property type="entry name" value="Mycobact_MmpL"/>
</dbReference>
<evidence type="ECO:0000313" key="10">
    <source>
        <dbReference type="Proteomes" id="UP000241222"/>
    </source>
</evidence>
<sequence length="768" mass="85684">MRILLNLLISSLNMPKRTLWWLVALTLVLGAGLKDSYFEGDYRIWFNKGSELLAAIDLMEETYSKSDNVMLVLTDRSGNIFTEQGLDIIAQMTDEAWQIPYSTRVDSITNYQYSYAEYDDLIVTDLYLPGEPTFSPQRVKEIAQAEPALMSRLVSDAPDVTSINVTLSIPLSEQSYAYAKVADHAREMKEKYQQLYPNLKVGLTGMAILNHSFNESALMDMATLVPAMLLVIFFMLAYILRSLKEAGLVMLVLACTLLMVQGVTGWLGISINSATANTTTLILTLSVADCIHILSSFHSRYFAGAQKKEAMVYAIKSNLMPLVITSITTAVGFLTLNFSDSPPIRNFGNIVAIGMVLACLVAIFMLPSLYLLCNIQRHRIRSFDVKRVVPAIMRRGKTLFWVSATAFGFMVMALPNNEVNNDLVRYFSPHTEFRQTTDYFEEKIAGLTTIEYSIIHGEPEGINAPEFLTMLEDFTLWLRQQPETNHVYSLSDTYKRLNMNIHNDDQGFYQLPTDRELAAQYLLLYELSLPFGLDLTNQVNMDKSATRVIGTFNNVGSTVIVALELRSRQWFSDNYPQYAVNIASGPLMFAHVGEANMTSMLAASGLSLIIISFLVGIALRSWKLSFILLVPTVLPAAAGFGVWGLIDSEVNMGISMVSSMTFGIIVDFCVHIASRYVNKRHAGEGRYESLVYAYEKVLMPITVTTLVLCAGFSMLLFSNFRFNSGMGAVTVIVISMALLVNVLLLPQLLNWFGDVRRKGDKAKAPSLA</sequence>
<dbReference type="GO" id="GO:0022857">
    <property type="term" value="F:transmembrane transporter activity"/>
    <property type="evidence" value="ECO:0007669"/>
    <property type="project" value="InterPro"/>
</dbReference>
<comment type="caution">
    <text evidence="9">The sequence shown here is derived from an EMBL/GenBank/DDBJ whole genome shotgun (WGS) entry which is preliminary data.</text>
</comment>
<dbReference type="InterPro" id="IPR000731">
    <property type="entry name" value="SSD"/>
</dbReference>
<name>A0A2T3IUV5_9GAMM</name>
<dbReference type="InterPro" id="IPR001036">
    <property type="entry name" value="Acrflvin-R"/>
</dbReference>
<feature type="transmembrane region" description="Helical" evidence="7">
    <location>
        <begin position="626"/>
        <end position="646"/>
    </location>
</feature>
<accession>A0A2T3IUV5</accession>
<evidence type="ECO:0000256" key="7">
    <source>
        <dbReference type="SAM" id="Phobius"/>
    </source>
</evidence>
<feature type="transmembrane region" description="Helical" evidence="7">
    <location>
        <begin position="729"/>
        <end position="753"/>
    </location>
</feature>
<dbReference type="Proteomes" id="UP000241222">
    <property type="component" value="Unassembled WGS sequence"/>
</dbReference>
<evidence type="ECO:0000313" key="9">
    <source>
        <dbReference type="EMBL" id="PSU32186.1"/>
    </source>
</evidence>
<dbReference type="RefSeq" id="WP_107350332.1">
    <property type="nucleotide sequence ID" value="NZ_SNZO01000021.1"/>
</dbReference>
<evidence type="ECO:0000256" key="5">
    <source>
        <dbReference type="ARBA" id="ARBA00022989"/>
    </source>
</evidence>
<feature type="transmembrane region" description="Helical" evidence="7">
    <location>
        <begin position="652"/>
        <end position="677"/>
    </location>
</feature>
<organism evidence="9 10">
    <name type="scientific">Photobacterium lutimaris</name>
    <dbReference type="NCBI Taxonomy" id="388278"/>
    <lineage>
        <taxon>Bacteria</taxon>
        <taxon>Pseudomonadati</taxon>
        <taxon>Pseudomonadota</taxon>
        <taxon>Gammaproteobacteria</taxon>
        <taxon>Vibrionales</taxon>
        <taxon>Vibrionaceae</taxon>
        <taxon>Photobacterium</taxon>
    </lineage>
</organism>
<proteinExistence type="inferred from homology"/>
<feature type="transmembrane region" description="Helical" evidence="7">
    <location>
        <begin position="350"/>
        <end position="375"/>
    </location>
</feature>
<dbReference type="EMBL" id="PYMH01000010">
    <property type="protein sequence ID" value="PSU32186.1"/>
    <property type="molecule type" value="Genomic_DNA"/>
</dbReference>
<evidence type="ECO:0000256" key="1">
    <source>
        <dbReference type="ARBA" id="ARBA00004651"/>
    </source>
</evidence>
<dbReference type="PRINTS" id="PR00702">
    <property type="entry name" value="ACRIFLAVINRP"/>
</dbReference>
<feature type="transmembrane region" description="Helical" evidence="7">
    <location>
        <begin position="247"/>
        <end position="269"/>
    </location>
</feature>
<protein>
    <submittedName>
        <fullName evidence="9">RND transporter</fullName>
    </submittedName>
</protein>
<gene>
    <name evidence="9" type="ORF">C9I99_18425</name>
</gene>
<feature type="transmembrane region" description="Helical" evidence="7">
    <location>
        <begin position="221"/>
        <end position="240"/>
    </location>
</feature>
<keyword evidence="10" id="KW-1185">Reference proteome</keyword>
<evidence type="ECO:0000256" key="4">
    <source>
        <dbReference type="ARBA" id="ARBA00022692"/>
    </source>
</evidence>
<dbReference type="InterPro" id="IPR004869">
    <property type="entry name" value="MMPL_dom"/>
</dbReference>
<comment type="similarity">
    <text evidence="2">Belongs to the resistance-nodulation-cell division (RND) (TC 2.A.6) family. MmpL subfamily.</text>
</comment>
<feature type="transmembrane region" description="Helical" evidence="7">
    <location>
        <begin position="396"/>
        <end position="415"/>
    </location>
</feature>
<evidence type="ECO:0000259" key="8">
    <source>
        <dbReference type="PROSITE" id="PS50156"/>
    </source>
</evidence>
<reference evidence="9 10" key="1">
    <citation type="submission" date="2018-03" db="EMBL/GenBank/DDBJ databases">
        <title>Whole genome sequencing of Histamine producing bacteria.</title>
        <authorList>
            <person name="Butler K."/>
        </authorList>
    </citation>
    <scope>NUCLEOTIDE SEQUENCE [LARGE SCALE GENOMIC DNA]</scope>
    <source>
        <strain evidence="9 10">JCM 13586</strain>
    </source>
</reference>
<feature type="transmembrane region" description="Helical" evidence="7">
    <location>
        <begin position="319"/>
        <end position="338"/>
    </location>
</feature>